<dbReference type="EMBL" id="FQVL01000003">
    <property type="protein sequence ID" value="SHE76190.1"/>
    <property type="molecule type" value="Genomic_DNA"/>
</dbReference>
<dbReference type="Proteomes" id="UP000184476">
    <property type="component" value="Unassembled WGS sequence"/>
</dbReference>
<dbReference type="InterPro" id="IPR023378">
    <property type="entry name" value="YheA/YmcA-like_dom_sf"/>
</dbReference>
<name>A0A1M4W4W9_9BACL</name>
<dbReference type="Pfam" id="PF06133">
    <property type="entry name" value="Com_YlbF"/>
    <property type="match status" value="1"/>
</dbReference>
<dbReference type="RefSeq" id="WP_073154139.1">
    <property type="nucleotide sequence ID" value="NZ_FQVL01000003.1"/>
</dbReference>
<gene>
    <name evidence="1" type="ORF">SAMN05444392_10333</name>
</gene>
<reference evidence="1 2" key="1">
    <citation type="submission" date="2016-11" db="EMBL/GenBank/DDBJ databases">
        <authorList>
            <person name="Jaros S."/>
            <person name="Januszkiewicz K."/>
            <person name="Wedrychowicz H."/>
        </authorList>
    </citation>
    <scope>NUCLEOTIDE SEQUENCE [LARGE SCALE GENOMIC DNA]</scope>
    <source>
        <strain evidence="1 2">DSM 44666</strain>
    </source>
</reference>
<dbReference type="InterPro" id="IPR010368">
    <property type="entry name" value="Com_YlbF"/>
</dbReference>
<dbReference type="AlphaFoldDB" id="A0A1M4W4W9"/>
<dbReference type="SUPFAM" id="SSF158622">
    <property type="entry name" value="YheA/YmcA-like"/>
    <property type="match status" value="1"/>
</dbReference>
<evidence type="ECO:0000313" key="1">
    <source>
        <dbReference type="EMBL" id="SHE76190.1"/>
    </source>
</evidence>
<keyword evidence="2" id="KW-1185">Reference proteome</keyword>
<dbReference type="Gene3D" id="1.20.1500.10">
    <property type="entry name" value="YheA/YmcA-like"/>
    <property type="match status" value="1"/>
</dbReference>
<dbReference type="STRING" id="112248.SAMN05444392_10333"/>
<accession>A0A1M4W4W9</accession>
<evidence type="ECO:0000313" key="2">
    <source>
        <dbReference type="Proteomes" id="UP000184476"/>
    </source>
</evidence>
<protein>
    <submittedName>
        <fullName evidence="1">Cell fate regulator YlbF, YheA/YmcA/DUF963 family (Controls sporulation, competence, biofilm development)</fullName>
    </submittedName>
</protein>
<proteinExistence type="predicted"/>
<dbReference type="OrthoDB" id="9811402at2"/>
<sequence>MYNINIQSMQTGFFMANPYEQAKQLVEALQSSPEYQQLRQIQDQIEKNETLYKMLNSYRSIQVEIQTLNLQGREPGEDIEKKVTQLTKIIEGIPLLNQYLEAEQKFGEIFQDIQQIVMQPVLELYRDLEQD</sequence>
<organism evidence="1 2">
    <name type="scientific">Seinonella peptonophila</name>
    <dbReference type="NCBI Taxonomy" id="112248"/>
    <lineage>
        <taxon>Bacteria</taxon>
        <taxon>Bacillati</taxon>
        <taxon>Bacillota</taxon>
        <taxon>Bacilli</taxon>
        <taxon>Bacillales</taxon>
        <taxon>Thermoactinomycetaceae</taxon>
        <taxon>Seinonella</taxon>
    </lineage>
</organism>